<dbReference type="Pfam" id="PF01022">
    <property type="entry name" value="HTH_5"/>
    <property type="match status" value="1"/>
</dbReference>
<dbReference type="OrthoDB" id="9784339at2"/>
<dbReference type="InterPro" id="IPR023485">
    <property type="entry name" value="Ptyr_pPase"/>
</dbReference>
<evidence type="ECO:0000259" key="2">
    <source>
        <dbReference type="PROSITE" id="PS50987"/>
    </source>
</evidence>
<evidence type="ECO:0000313" key="3">
    <source>
        <dbReference type="EMBL" id="GCE14931.1"/>
    </source>
</evidence>
<keyword evidence="1" id="KW-0059">Arsenical resistance</keyword>
<dbReference type="PANTHER" id="PTHR43428">
    <property type="entry name" value="ARSENATE REDUCTASE"/>
    <property type="match status" value="1"/>
</dbReference>
<evidence type="ECO:0000256" key="1">
    <source>
        <dbReference type="ARBA" id="ARBA00022849"/>
    </source>
</evidence>
<dbReference type="Pfam" id="PF01451">
    <property type="entry name" value="LMWPc"/>
    <property type="match status" value="1"/>
</dbReference>
<accession>A0A402A7E1</accession>
<dbReference type="PANTHER" id="PTHR43428:SF1">
    <property type="entry name" value="ARSENATE REDUCTASE"/>
    <property type="match status" value="1"/>
</dbReference>
<dbReference type="InterPro" id="IPR001845">
    <property type="entry name" value="HTH_ArsR_DNA-bd_dom"/>
</dbReference>
<organism evidence="3 4">
    <name type="scientific">Tengunoibacter tsumagoiensis</name>
    <dbReference type="NCBI Taxonomy" id="2014871"/>
    <lineage>
        <taxon>Bacteria</taxon>
        <taxon>Bacillati</taxon>
        <taxon>Chloroflexota</taxon>
        <taxon>Ktedonobacteria</taxon>
        <taxon>Ktedonobacterales</taxon>
        <taxon>Dictyobacteraceae</taxon>
        <taxon>Tengunoibacter</taxon>
    </lineage>
</organism>
<name>A0A402A7E1_9CHLR</name>
<dbReference type="PROSITE" id="PS50987">
    <property type="entry name" value="HTH_ARSR_2"/>
    <property type="match status" value="1"/>
</dbReference>
<dbReference type="SMART" id="SM00418">
    <property type="entry name" value="HTH_ARSR"/>
    <property type="match status" value="1"/>
</dbReference>
<dbReference type="GO" id="GO:0003700">
    <property type="term" value="F:DNA-binding transcription factor activity"/>
    <property type="evidence" value="ECO:0007669"/>
    <property type="project" value="InterPro"/>
</dbReference>
<feature type="domain" description="HTH arsR-type" evidence="2">
    <location>
        <begin position="1"/>
        <end position="97"/>
    </location>
</feature>
<gene>
    <name evidence="3" type="ORF">KTT_47900</name>
</gene>
<dbReference type="SMART" id="SM00226">
    <property type="entry name" value="LMWPc"/>
    <property type="match status" value="1"/>
</dbReference>
<keyword evidence="4" id="KW-1185">Reference proteome</keyword>
<reference evidence="4" key="1">
    <citation type="submission" date="2018-12" db="EMBL/GenBank/DDBJ databases">
        <title>Tengunoibacter tsumagoiensis gen. nov., sp. nov., Dictyobacter kobayashii sp. nov., D. alpinus sp. nov., and D. joshuensis sp. nov. and description of Dictyobacteraceae fam. nov. within the order Ktedonobacterales isolated from Tengu-no-mugimeshi.</title>
        <authorList>
            <person name="Wang C.M."/>
            <person name="Zheng Y."/>
            <person name="Sakai Y."/>
            <person name="Toyoda A."/>
            <person name="Minakuchi Y."/>
            <person name="Abe K."/>
            <person name="Yokota A."/>
            <person name="Yabe S."/>
        </authorList>
    </citation>
    <scope>NUCLEOTIDE SEQUENCE [LARGE SCALE GENOMIC DNA]</scope>
    <source>
        <strain evidence="4">Uno3</strain>
    </source>
</reference>
<dbReference type="Gene3D" id="1.10.10.10">
    <property type="entry name" value="Winged helix-like DNA-binding domain superfamily/Winged helix DNA-binding domain"/>
    <property type="match status" value="1"/>
</dbReference>
<protein>
    <submittedName>
        <fullName evidence="3">ArsR family transcriptional regulator</fullName>
    </submittedName>
</protein>
<dbReference type="Gene3D" id="3.40.50.2300">
    <property type="match status" value="1"/>
</dbReference>
<dbReference type="CDD" id="cd00090">
    <property type="entry name" value="HTH_ARSR"/>
    <property type="match status" value="1"/>
</dbReference>
<dbReference type="InterPro" id="IPR036390">
    <property type="entry name" value="WH_DNA-bd_sf"/>
</dbReference>
<sequence length="255" mass="29250">MEAIIVQPPSILKLIAHDIRWAIVRELAYSDYRVQELVERLKLSQNLVSYHLRKLREGRIVIERRSNADEREVYYHLDLDQFQEHYLAAGSLIHPAVTALNENVSIPESQPRVLFLCTENSARSQMAEGLLRHLSHGRVEAYSAGGQPAKQIHPLARRVMEQLGIDMSQAVPKHIQMFEGQVFDAVVTVCDRIVESCPTFSDDLERIHWSLLDPASVQGTEQEQLHAFEQTVLQLTTRIRFFLSFLARKKSIPCE</sequence>
<dbReference type="InterPro" id="IPR036388">
    <property type="entry name" value="WH-like_DNA-bd_sf"/>
</dbReference>
<dbReference type="GO" id="GO:0046685">
    <property type="term" value="P:response to arsenic-containing substance"/>
    <property type="evidence" value="ECO:0007669"/>
    <property type="project" value="UniProtKB-KW"/>
</dbReference>
<proteinExistence type="predicted"/>
<dbReference type="Proteomes" id="UP000287352">
    <property type="component" value="Unassembled WGS sequence"/>
</dbReference>
<dbReference type="InterPro" id="IPR036196">
    <property type="entry name" value="Ptyr_pPase_sf"/>
</dbReference>
<dbReference type="RefSeq" id="WP_126582457.1">
    <property type="nucleotide sequence ID" value="NZ_BIFR01000002.1"/>
</dbReference>
<dbReference type="EMBL" id="BIFR01000002">
    <property type="protein sequence ID" value="GCE14931.1"/>
    <property type="molecule type" value="Genomic_DNA"/>
</dbReference>
<evidence type="ECO:0000313" key="4">
    <source>
        <dbReference type="Proteomes" id="UP000287352"/>
    </source>
</evidence>
<dbReference type="AlphaFoldDB" id="A0A402A7E1"/>
<dbReference type="SUPFAM" id="SSF46785">
    <property type="entry name" value="Winged helix' DNA-binding domain"/>
    <property type="match status" value="1"/>
</dbReference>
<dbReference type="CDD" id="cd16345">
    <property type="entry name" value="LMWP_ArsC"/>
    <property type="match status" value="1"/>
</dbReference>
<dbReference type="InterPro" id="IPR011991">
    <property type="entry name" value="ArsR-like_HTH"/>
</dbReference>
<dbReference type="SUPFAM" id="SSF52788">
    <property type="entry name" value="Phosphotyrosine protein phosphatases I"/>
    <property type="match status" value="1"/>
</dbReference>
<comment type="caution">
    <text evidence="3">The sequence shown here is derived from an EMBL/GenBank/DDBJ whole genome shotgun (WGS) entry which is preliminary data.</text>
</comment>